<gene>
    <name evidence="2" type="ORF">Scaly_1783500</name>
</gene>
<dbReference type="GO" id="GO:0003677">
    <property type="term" value="F:DNA binding"/>
    <property type="evidence" value="ECO:0007669"/>
    <property type="project" value="InterPro"/>
</dbReference>
<dbReference type="AlphaFoldDB" id="A0AAW2NVT0"/>
<reference evidence="2" key="2">
    <citation type="journal article" date="2024" name="Plant">
        <title>Genomic evolution and insights into agronomic trait innovations of Sesamum species.</title>
        <authorList>
            <person name="Miao H."/>
            <person name="Wang L."/>
            <person name="Qu L."/>
            <person name="Liu H."/>
            <person name="Sun Y."/>
            <person name="Le M."/>
            <person name="Wang Q."/>
            <person name="Wei S."/>
            <person name="Zheng Y."/>
            <person name="Lin W."/>
            <person name="Duan Y."/>
            <person name="Cao H."/>
            <person name="Xiong S."/>
            <person name="Wang X."/>
            <person name="Wei L."/>
            <person name="Li C."/>
            <person name="Ma Q."/>
            <person name="Ju M."/>
            <person name="Zhao R."/>
            <person name="Li G."/>
            <person name="Mu C."/>
            <person name="Tian Q."/>
            <person name="Mei H."/>
            <person name="Zhang T."/>
            <person name="Gao T."/>
            <person name="Zhang H."/>
        </authorList>
    </citation>
    <scope>NUCLEOTIDE SEQUENCE</scope>
    <source>
        <strain evidence="2">KEN8</strain>
    </source>
</reference>
<dbReference type="PRINTS" id="PR00621">
    <property type="entry name" value="HISTONEH2B"/>
</dbReference>
<comment type="similarity">
    <text evidence="1">Belongs to the histone H2B family.</text>
</comment>
<evidence type="ECO:0000256" key="1">
    <source>
        <dbReference type="ARBA" id="ARBA00006846"/>
    </source>
</evidence>
<sequence length="81" mass="9212">MGDKKKRGHGIMNNFINDIFEKLAQEASRLARYNKKLMITSHKIQTNVSLVLPGELAKHAISEETKAIDQIHHLSKSREVC</sequence>
<dbReference type="GO" id="GO:0030527">
    <property type="term" value="F:structural constituent of chromatin"/>
    <property type="evidence" value="ECO:0007669"/>
    <property type="project" value="InterPro"/>
</dbReference>
<name>A0AAW2NVT0_9LAMI</name>
<dbReference type="SUPFAM" id="SSF47113">
    <property type="entry name" value="Histone-fold"/>
    <property type="match status" value="1"/>
</dbReference>
<protein>
    <submittedName>
        <fullName evidence="2">Histone H2B.3</fullName>
    </submittedName>
</protein>
<accession>A0AAW2NVT0</accession>
<dbReference type="InterPro" id="IPR009072">
    <property type="entry name" value="Histone-fold"/>
</dbReference>
<evidence type="ECO:0000313" key="2">
    <source>
        <dbReference type="EMBL" id="KAL0347675.1"/>
    </source>
</evidence>
<organism evidence="2">
    <name type="scientific">Sesamum calycinum</name>
    <dbReference type="NCBI Taxonomy" id="2727403"/>
    <lineage>
        <taxon>Eukaryota</taxon>
        <taxon>Viridiplantae</taxon>
        <taxon>Streptophyta</taxon>
        <taxon>Embryophyta</taxon>
        <taxon>Tracheophyta</taxon>
        <taxon>Spermatophyta</taxon>
        <taxon>Magnoliopsida</taxon>
        <taxon>eudicotyledons</taxon>
        <taxon>Gunneridae</taxon>
        <taxon>Pentapetalae</taxon>
        <taxon>asterids</taxon>
        <taxon>lamiids</taxon>
        <taxon>Lamiales</taxon>
        <taxon>Pedaliaceae</taxon>
        <taxon>Sesamum</taxon>
    </lineage>
</organism>
<proteinExistence type="inferred from homology"/>
<reference evidence="2" key="1">
    <citation type="submission" date="2020-06" db="EMBL/GenBank/DDBJ databases">
        <authorList>
            <person name="Li T."/>
            <person name="Hu X."/>
            <person name="Zhang T."/>
            <person name="Song X."/>
            <person name="Zhang H."/>
            <person name="Dai N."/>
            <person name="Sheng W."/>
            <person name="Hou X."/>
            <person name="Wei L."/>
        </authorList>
    </citation>
    <scope>NUCLEOTIDE SEQUENCE</scope>
    <source>
        <strain evidence="2">KEN8</strain>
        <tissue evidence="2">Leaf</tissue>
    </source>
</reference>
<dbReference type="CDD" id="cd22910">
    <property type="entry name" value="HFD_H2B"/>
    <property type="match status" value="1"/>
</dbReference>
<dbReference type="PANTHER" id="PTHR23428">
    <property type="entry name" value="HISTONE H2B"/>
    <property type="match status" value="1"/>
</dbReference>
<dbReference type="InterPro" id="IPR000558">
    <property type="entry name" value="Histone_H2B"/>
</dbReference>
<dbReference type="EMBL" id="JACGWM010000010">
    <property type="protein sequence ID" value="KAL0347675.1"/>
    <property type="molecule type" value="Genomic_DNA"/>
</dbReference>
<dbReference type="Gene3D" id="1.10.20.10">
    <property type="entry name" value="Histone, subunit A"/>
    <property type="match status" value="1"/>
</dbReference>
<dbReference type="SMART" id="SM00427">
    <property type="entry name" value="H2B"/>
    <property type="match status" value="1"/>
</dbReference>
<comment type="caution">
    <text evidence="2">The sequence shown here is derived from an EMBL/GenBank/DDBJ whole genome shotgun (WGS) entry which is preliminary data.</text>
</comment>
<dbReference type="GO" id="GO:0000786">
    <property type="term" value="C:nucleosome"/>
    <property type="evidence" value="ECO:0007669"/>
    <property type="project" value="InterPro"/>
</dbReference>
<dbReference type="GO" id="GO:0046982">
    <property type="term" value="F:protein heterodimerization activity"/>
    <property type="evidence" value="ECO:0007669"/>
    <property type="project" value="InterPro"/>
</dbReference>